<dbReference type="SUPFAM" id="SSF52799">
    <property type="entry name" value="(Phosphotyrosine protein) phosphatases II"/>
    <property type="match status" value="1"/>
</dbReference>
<dbReference type="GO" id="GO:0017017">
    <property type="term" value="F:MAP kinase tyrosine/serine/threonine phosphatase activity"/>
    <property type="evidence" value="ECO:0000318"/>
    <property type="project" value="GO_Central"/>
</dbReference>
<dbReference type="AlphaFoldDB" id="A0A1Y1I7K7"/>
<dbReference type="Proteomes" id="UP000054558">
    <property type="component" value="Unassembled WGS sequence"/>
</dbReference>
<dbReference type="InterPro" id="IPR029021">
    <property type="entry name" value="Prot-tyrosine_phosphatase-like"/>
</dbReference>
<dbReference type="GO" id="GO:0043409">
    <property type="term" value="P:negative regulation of MAPK cascade"/>
    <property type="evidence" value="ECO:0000318"/>
    <property type="project" value="GO_Central"/>
</dbReference>
<dbReference type="Gene3D" id="3.90.190.10">
    <property type="entry name" value="Protein tyrosine phosphatase superfamily"/>
    <property type="match status" value="1"/>
</dbReference>
<dbReference type="PANTHER" id="PTHR10159">
    <property type="entry name" value="DUAL SPECIFICITY PROTEIN PHOSPHATASE"/>
    <property type="match status" value="1"/>
</dbReference>
<keyword evidence="4" id="KW-0904">Protein phosphatase</keyword>
<evidence type="ECO:0000313" key="7">
    <source>
        <dbReference type="EMBL" id="GAQ85912.1"/>
    </source>
</evidence>
<dbReference type="PROSITE" id="PS50056">
    <property type="entry name" value="TYR_PHOSPHATASE_2"/>
    <property type="match status" value="1"/>
</dbReference>
<dbReference type="PANTHER" id="PTHR10159:SF511">
    <property type="entry name" value="DUAL SPECIFICITY PROTEIN PHOSPHATASE 1"/>
    <property type="match status" value="1"/>
</dbReference>
<organism evidence="7 8">
    <name type="scientific">Klebsormidium nitens</name>
    <name type="common">Green alga</name>
    <name type="synonym">Ulothrix nitens</name>
    <dbReference type="NCBI Taxonomy" id="105231"/>
    <lineage>
        <taxon>Eukaryota</taxon>
        <taxon>Viridiplantae</taxon>
        <taxon>Streptophyta</taxon>
        <taxon>Klebsormidiophyceae</taxon>
        <taxon>Klebsormidiales</taxon>
        <taxon>Klebsormidiaceae</taxon>
        <taxon>Klebsormidium</taxon>
    </lineage>
</organism>
<evidence type="ECO:0000313" key="8">
    <source>
        <dbReference type="Proteomes" id="UP000054558"/>
    </source>
</evidence>
<gene>
    <name evidence="7" type="ORF">KFL_002600200</name>
</gene>
<protein>
    <recommendedName>
        <fullName evidence="2">protein-tyrosine-phosphatase</fullName>
        <ecNumber evidence="2">3.1.3.48</ecNumber>
    </recommendedName>
</protein>
<evidence type="ECO:0000256" key="3">
    <source>
        <dbReference type="ARBA" id="ARBA00022801"/>
    </source>
</evidence>
<dbReference type="GO" id="GO:0008330">
    <property type="term" value="F:protein tyrosine/threonine phosphatase activity"/>
    <property type="evidence" value="ECO:0000318"/>
    <property type="project" value="GO_Central"/>
</dbReference>
<dbReference type="PROSITE" id="PS50054">
    <property type="entry name" value="TYR_PHOSPHATASE_DUAL"/>
    <property type="match status" value="1"/>
</dbReference>
<dbReference type="Pfam" id="PF00782">
    <property type="entry name" value="DSPc"/>
    <property type="match status" value="1"/>
</dbReference>
<dbReference type="OMA" id="DKKLHCQ"/>
<evidence type="ECO:0000259" key="6">
    <source>
        <dbReference type="PROSITE" id="PS50056"/>
    </source>
</evidence>
<proteinExistence type="inferred from homology"/>
<dbReference type="OrthoDB" id="10252009at2759"/>
<evidence type="ECO:0000259" key="5">
    <source>
        <dbReference type="PROSITE" id="PS50054"/>
    </source>
</evidence>
<evidence type="ECO:0000256" key="1">
    <source>
        <dbReference type="ARBA" id="ARBA00008601"/>
    </source>
</evidence>
<dbReference type="STRING" id="105231.A0A1Y1I7K7"/>
<reference evidence="7 8" key="1">
    <citation type="journal article" date="2014" name="Nat. Commun.">
        <title>Klebsormidium flaccidum genome reveals primary factors for plant terrestrial adaptation.</title>
        <authorList>
            <person name="Hori K."/>
            <person name="Maruyama F."/>
            <person name="Fujisawa T."/>
            <person name="Togashi T."/>
            <person name="Yamamoto N."/>
            <person name="Seo M."/>
            <person name="Sato S."/>
            <person name="Yamada T."/>
            <person name="Mori H."/>
            <person name="Tajima N."/>
            <person name="Moriyama T."/>
            <person name="Ikeuchi M."/>
            <person name="Watanabe M."/>
            <person name="Wada H."/>
            <person name="Kobayashi K."/>
            <person name="Saito M."/>
            <person name="Masuda T."/>
            <person name="Sasaki-Sekimoto Y."/>
            <person name="Mashiguchi K."/>
            <person name="Awai K."/>
            <person name="Shimojima M."/>
            <person name="Masuda S."/>
            <person name="Iwai M."/>
            <person name="Nobusawa T."/>
            <person name="Narise T."/>
            <person name="Kondo S."/>
            <person name="Saito H."/>
            <person name="Sato R."/>
            <person name="Murakawa M."/>
            <person name="Ihara Y."/>
            <person name="Oshima-Yamada Y."/>
            <person name="Ohtaka K."/>
            <person name="Satoh M."/>
            <person name="Sonobe K."/>
            <person name="Ishii M."/>
            <person name="Ohtani R."/>
            <person name="Kanamori-Sato M."/>
            <person name="Honoki R."/>
            <person name="Miyazaki D."/>
            <person name="Mochizuki H."/>
            <person name="Umetsu J."/>
            <person name="Higashi K."/>
            <person name="Shibata D."/>
            <person name="Kamiya Y."/>
            <person name="Sato N."/>
            <person name="Nakamura Y."/>
            <person name="Tabata S."/>
            <person name="Ida S."/>
            <person name="Kurokawa K."/>
            <person name="Ohta H."/>
        </authorList>
    </citation>
    <scope>NUCLEOTIDE SEQUENCE [LARGE SCALE GENOMIC DNA]</scope>
    <source>
        <strain evidence="7 8">NIES-2285</strain>
    </source>
</reference>
<feature type="domain" description="Tyrosine-protein phosphatase" evidence="5">
    <location>
        <begin position="3"/>
        <end position="148"/>
    </location>
</feature>
<dbReference type="CDD" id="cd14498">
    <property type="entry name" value="DSP"/>
    <property type="match status" value="1"/>
</dbReference>
<sequence>MHDFADLGGGLCLGGYETAACPYLMQELGITHILRIMKSTRTRPTHFKSYSYMSLDIGDEEKESEKLGAAFGKAFAFISQGVAGNGKVYVHCAAGISRSPCVCLAYLMKERGLSLEEARTLVKQVRPQVCPNAGFEEQLRKLETELRASSQSPQSGWTLGGWLSGWLPGPRKAVQPKNA</sequence>
<accession>A0A1Y1I7K7</accession>
<name>A0A1Y1I7K7_KLENI</name>
<dbReference type="InterPro" id="IPR016130">
    <property type="entry name" value="Tyr_Pase_AS"/>
</dbReference>
<dbReference type="SMART" id="SM00195">
    <property type="entry name" value="DSPc"/>
    <property type="match status" value="1"/>
</dbReference>
<dbReference type="InterPro" id="IPR000387">
    <property type="entry name" value="Tyr_Pase_dom"/>
</dbReference>
<feature type="domain" description="Tyrosine specific protein phosphatases" evidence="6">
    <location>
        <begin position="84"/>
        <end position="127"/>
    </location>
</feature>
<dbReference type="InterPro" id="IPR020422">
    <property type="entry name" value="TYR_PHOSPHATASE_DUAL_dom"/>
</dbReference>
<dbReference type="GO" id="GO:0033550">
    <property type="term" value="F:MAP kinase tyrosine phosphatase activity"/>
    <property type="evidence" value="ECO:0000318"/>
    <property type="project" value="GO_Central"/>
</dbReference>
<evidence type="ECO:0000256" key="4">
    <source>
        <dbReference type="ARBA" id="ARBA00022912"/>
    </source>
</evidence>
<dbReference type="EC" id="3.1.3.48" evidence="2"/>
<keyword evidence="3" id="KW-0378">Hydrolase</keyword>
<comment type="similarity">
    <text evidence="1">Belongs to the protein-tyrosine phosphatase family. Non-receptor class dual specificity subfamily.</text>
</comment>
<dbReference type="EMBL" id="DF237209">
    <property type="protein sequence ID" value="GAQ85912.1"/>
    <property type="molecule type" value="Genomic_DNA"/>
</dbReference>
<keyword evidence="8" id="KW-1185">Reference proteome</keyword>
<evidence type="ECO:0000256" key="2">
    <source>
        <dbReference type="ARBA" id="ARBA00013064"/>
    </source>
</evidence>
<dbReference type="PROSITE" id="PS00383">
    <property type="entry name" value="TYR_PHOSPHATASE_1"/>
    <property type="match status" value="1"/>
</dbReference>
<dbReference type="InterPro" id="IPR000340">
    <property type="entry name" value="Dual-sp_phosphatase_cat-dom"/>
</dbReference>
<dbReference type="GO" id="GO:0007165">
    <property type="term" value="P:signal transduction"/>
    <property type="evidence" value="ECO:0000318"/>
    <property type="project" value="GO_Central"/>
</dbReference>
<dbReference type="GO" id="GO:0005737">
    <property type="term" value="C:cytoplasm"/>
    <property type="evidence" value="ECO:0000318"/>
    <property type="project" value="GO_Central"/>
</dbReference>